<feature type="compositionally biased region" description="Basic and acidic residues" evidence="2">
    <location>
        <begin position="745"/>
        <end position="765"/>
    </location>
</feature>
<dbReference type="EMBL" id="GL436519">
    <property type="protein sequence ID" value="EFN71861.1"/>
    <property type="molecule type" value="Genomic_DNA"/>
</dbReference>
<feature type="region of interest" description="Disordered" evidence="2">
    <location>
        <begin position="1284"/>
        <end position="1337"/>
    </location>
</feature>
<dbReference type="InterPro" id="IPR001680">
    <property type="entry name" value="WD40_rpt"/>
</dbReference>
<dbReference type="Proteomes" id="UP000000311">
    <property type="component" value="Unassembled WGS sequence"/>
</dbReference>
<dbReference type="GO" id="GO:0003723">
    <property type="term" value="F:RNA binding"/>
    <property type="evidence" value="ECO:0007669"/>
    <property type="project" value="InterPro"/>
</dbReference>
<dbReference type="SMART" id="SM00320">
    <property type="entry name" value="WD40"/>
    <property type="match status" value="5"/>
</dbReference>
<feature type="region of interest" description="Disordered" evidence="2">
    <location>
        <begin position="2061"/>
        <end position="2102"/>
    </location>
</feature>
<feature type="coiled-coil region" evidence="1">
    <location>
        <begin position="2962"/>
        <end position="3031"/>
    </location>
</feature>
<feature type="region of interest" description="Disordered" evidence="2">
    <location>
        <begin position="2791"/>
        <end position="2826"/>
    </location>
</feature>
<dbReference type="OrthoDB" id="10002522at2759"/>
<feature type="region of interest" description="Disordered" evidence="2">
    <location>
        <begin position="1598"/>
        <end position="1617"/>
    </location>
</feature>
<feature type="region of interest" description="Disordered" evidence="2">
    <location>
        <begin position="1128"/>
        <end position="1251"/>
    </location>
</feature>
<accession>E2A409</accession>
<dbReference type="InterPro" id="IPR015943">
    <property type="entry name" value="WD40/YVTN_repeat-like_dom_sf"/>
</dbReference>
<feature type="region of interest" description="Disordered" evidence="2">
    <location>
        <begin position="2695"/>
        <end position="2733"/>
    </location>
</feature>
<feature type="compositionally biased region" description="Basic residues" evidence="2">
    <location>
        <begin position="2706"/>
        <end position="2728"/>
    </location>
</feature>
<feature type="compositionally biased region" description="Polar residues" evidence="2">
    <location>
        <begin position="3280"/>
        <end position="3303"/>
    </location>
</feature>
<feature type="compositionally biased region" description="Pro residues" evidence="2">
    <location>
        <begin position="29"/>
        <end position="40"/>
    </location>
</feature>
<feature type="compositionally biased region" description="Basic and acidic residues" evidence="2">
    <location>
        <begin position="3360"/>
        <end position="3378"/>
    </location>
</feature>
<feature type="compositionally biased region" description="Polar residues" evidence="2">
    <location>
        <begin position="3450"/>
        <end position="3469"/>
    </location>
</feature>
<dbReference type="PANTHER" id="PTHR14435">
    <property type="entry name" value="ZINC FINGER PROTEIN 106"/>
    <property type="match status" value="1"/>
</dbReference>
<feature type="compositionally biased region" description="Polar residues" evidence="2">
    <location>
        <begin position="3392"/>
        <end position="3401"/>
    </location>
</feature>
<feature type="region of interest" description="Disordered" evidence="2">
    <location>
        <begin position="3526"/>
        <end position="3549"/>
    </location>
</feature>
<sequence length="3962" mass="446604">MSYTNFGRGRGFGRRGSRATASSFGRPRFLPPPFRHVGPPRPGRPFMPWQPNNMFFQPHLLRGNPQFRPGGRRKNFCGHNTRLPAPNRLPVPPDYEDVIISPDLSSLQIENNQTEATPQIPLPGSEEERQQKIAETADRLKQKLSCFSSSEMRNIWSDDKPFSSNFAEDDCINNINIAELRYQQVELSLISHDLTNIDKVNPDDSRLDNTQYMSNDTNNTNTDMVILEENENESQLATIPNNQMTNLSVENEYLEMDNWLHESVDNLEQSDLHKDHNVESELLDSDLQCQFNTPLINIPQDCCDQQQDISQGNEIYSTSATIEQDVSKTSSLQNIPLPTDLTDQDILQTNVSQSEQELVTTNLEVQENILESQVPTISSSSNNCTLSQSTVVHASVLNNITSDNQVPKIKKNSFHSGPPKLSPHTEQGELPVDFDPSTPPPILMKQDESRVMPPPPVSDVLPLFNPTEPPPNIRHLLKSTSKEIPMWNNINVQNSAPTTYNRETYTELNTNGGFISQQLPLESQSNVFLPPHIDTIQFSPRFSVPSGSCPVIDPNVSSRAIFPTRAMSHNTYASSSPSSELLPLSDCNTSKDDGLNDMQEALKFAEQMTSITEKREKESSSKSLCESSTIVNSISNVESISLPPGEPKTKTNTLKRTKRNDIHNKKISQEQRVSDHLPLEEMVVQDARSMDMSLINEQERPKVVFNLNNKTKIVTTRAGWRENTEKRNGIKQFMESEKTPSISKKNFESTLKRNEEERKNLKKNENNSGNTASSESIANQNTVSSHKKIQKNANAEKSLANISLSSKINMQKSMSCAEKNENSTSETSWKNKIISRFLKMSKNDIFNMVNNTSLRKFDVIMKRLVKEKKSSLSLEMRHAENEKMKLYDQQEFMKQLNTMLETDATVSVTDLPTEFIHHLNEVLQLDVQLDNQVESATAATSSSQNSHLEDPNHVFSPVRLFISEYPNRTAHNYINQECERNKGHMIKTGHDRDTQMQHHISRSNDFNLKDDTCSTIVSNKSSLSSKLSALQHDLDDIFSEVTKKNQTPAAIKERKYCNVNQRNAKKFDDDAITRSAENDTPLEDDRMRKSENCARWIERCDKWKRKEREDPHAYRNLTKEEWEARYGTQADSISSSSFTKKINTNKNPSHRGHKKSYPRRRHSSESSKHIRITRHRTLEKDKHKKSRRHSDDRRHSAGYSEYNNDNNDRNEDNTSSSSSNSNSSSRTSRTSNSTNSSSSSSSNDSNGNTEPNVTKLLRAIKEKEKVAKKMSLNETIRDEVNAEIERERKQKSRKSRKYKKWRKEKKLHHKKKKKKQQQSKKATNFFDSASDKDENEEITKLLTENEIKKEMIENEMTQEVIVKEELDISQENTRDAEFANASHVENKTMRSLPESKGTLESSLLTTQETPLTTVNQSHIEDRPPTASPTQLKTKAQLKQMPEAADTNDNKIFLKIFTTLPEDWNTINPTECSENSNKSYQVTDINCNRDETDVPAIDNFTSNIKNCEHLRESSNENAISRQSDVCTSSDSCINATKIKDDNNISISANISDKAASTSAVASDVPIRNVSRKSRGASKKIDIKTYYERTIHRRMNVQEESKKFAENPTTSTQDLSSSSKIVKPEIPINKSASTLTCDGSIQDPRLFSAARLATISCQINSQDNEIAVRNDVRQEERQTMKTTKITKIASKSVEENLNRVTDTVEKIHQDTSKDKHPFIANTNVNVLSNVTTNTISSKSNTGNVMDKKLQSRAASDSKKFKNIRSEGSKELKLKKEITKPRKTKKKPEIALKSISLLPTKIYYPLVKTTENANEVSQEKKVDNASDNRMKIEQIANPCESKINNNCSNNANKMKVSTIFSENTDNNNELSQGVDEAKESFSSAEFIGEENIEKDVGNNIESTDSPETRRNEEAHNVESANNTASIEVTNKEEQNTREIFNVVSKPDASAASIEISTDIVKAVQEDISTSDKEFNATNDATEFLDQIQVEKSNNQDLSESMDNDFEDTLEKGDMSSIPELDMTPRQDIIDDTPKDQPLINTNVVNDVEINDSKENNMKSIVDSTCKSASAEEDNSLPRKTVELSSASIESSTQQPDTGNGVISPESVGSPFKGFLPETMIDFEQPDLFNLELHEKDKLFLNDCNVNHATREEEAKIAKQQNYESLECNCANNMSINENFNVTFGDTLLASDKERATSDKSGLMADENIQGQIVEKSSCEIVTAALHEDDNIDGEGDEADKGLISESQLTIKDSMFINEEEMIQDENGSKDLTSKLTTTTDPSLSDALDDAAISDDALRLAETQSAEHLNNHNMYLEANISTEKISCDKLPGFDSDEHLDNDMFYLDDRLQSAATFDNKDEASFSIHQETSPRYDIIPPTVTSEPTLTTSCADLSPDEIQEERYKFDLKPISSTDSSDLLARVPSMEHSPIVIDTPPRTLNIPTKAALKEAATSHFLKSPNNSLIKETTQGILEKTQQSETESASYQTPAWHVDIYQGTKTHSLDTHTNNCVNVNTISSTQNNTHNERVHINVDVDQSKTLVTSLNNDKDLRSSDIQHNPVVELRKMKELDSRMTNQKKAQEKTREDVYKGRRKRNGTLLHKLKNKRQMKYRSQRIDLNRNSLTRKLKNMKHLTGAVNSREAILARMLEIDLEMHKLTAEKLKLHEMLQSNVESAVTNNEATRENDMISDQIGVVSTLTSQLPQNTKVNSAKRKKHHSSSSKQSPIKRKKIVPRSSEDDEIIRYTQKKMPVIKWKKTPRLEYIINRQKEDLEEENNLDETEQPLTTFANKEVNISSVLDTSEDATIQKPESNTPEDATIRKPESNAFEDVSEDATMQKLESNATIDHDVQVQETTENHEKANCDVIDESLKPAIDRSSLDKSADNHTEDSTEREHAKCFDIDKRNDISIPSKAANSQPASVQLRSTPESLSIYSDDSTWDFLVQNTASEVQENRNVTGLVLLDEKLKKEQARSRKLKAIVRKKKKEQLNNYLKRVNNLTMEEEELPLSKLYIRKLRQKRDLLDSLSQRKEDANVDVDPEVLKNVDDVINAVAENRVENLYEPQTQNVSDIPTTSNLLSQPEEHQFYVDAEAANSDWPCREKENIEEAAERQQDSNNAPTNDESNHVFKVVNQNKTPFHDEHNVEPDSSVTPEETLIESHSLDCDVPPKDNVALRNFDIRVSVPKILIKDDFSLGLLQKFKDTEGGVVGTGLVDSTTNVLATTNSEKSIEKNEDTSLTVKSIQVVQEDKRKEESETNLIEEKDKQAVDVSDGQNKACELQKDETINNVRDTQNAPQSNTTKSEYTNTIENEDTGDSVASNNKVTMANVTNDSSVSDPIVEKVNAREKKSDTESEQLSCDAIALKQDSRDAKNANAKEKERNDNPESGSRVFEAIMDNDQNTRSSVSIDRASEKSEESTDTSVFSFDKITAKGTETSKSRSRKKSGMSAPVRRSTRYTNENVKATDSNSNSSEQLNVHERDLTQCRSGSPSWTMRDEKILNNIKRNRAAQKTQSIANRKVSIIDCETKTDQAKSRLSAEPASSKNKTPINAKKRKHTEWQMMNCKVRLIDCKHTMFKQNVNREILDKLGIIAINRFVSSDISHMQCATYNQDMAVIPAATSEQSSHFLSEKSCDKKNTEIEILDERPIKQNNDDDSAQGAASMEVDEEEEAMKMQYTVHKGPILDIKIFENSFLAASEDGKIYRYSQTSNGILNIYKGHKSAVTCLHIYKSEIGGANKEVMYSGSLDGTLRCYNIMTGALIKNPVQINSPIQCMDQSWGMIFIGTKSGHVSRFHIKASSIKGSSIEFSDKSVLALKATNEGARRILIVASRNQPITIRDAQTGLFLRTISGQKNHTVYSLMRHNNLIYCGTSSTSINVFDFTTGEQTIQYDAGVGIVCMRLHGQLLFAGCYDGNIYVFDTRNHKLVCSIPGPGNMLLSIEVVNNKIIAGSKDKRLHSWQMPIQVRALL</sequence>
<evidence type="ECO:0000313" key="3">
    <source>
        <dbReference type="EMBL" id="EFN71861.1"/>
    </source>
</evidence>
<gene>
    <name evidence="3" type="ORF">EAG_13687</name>
</gene>
<dbReference type="Gene3D" id="2.130.10.10">
    <property type="entry name" value="YVTN repeat-like/Quinoprotein amine dehydrogenase"/>
    <property type="match status" value="2"/>
</dbReference>
<dbReference type="KEGG" id="cfo:105248214"/>
<dbReference type="OMA" id="LRCYNIM"/>
<dbReference type="PANTHER" id="PTHR14435:SF2">
    <property type="entry name" value="ZINC FINGER PROTEIN 106"/>
    <property type="match status" value="1"/>
</dbReference>
<feature type="region of interest" description="Disordered" evidence="2">
    <location>
        <begin position="3280"/>
        <end position="3315"/>
    </location>
</feature>
<dbReference type="GO" id="GO:0017124">
    <property type="term" value="F:SH3 domain binding"/>
    <property type="evidence" value="ECO:0007669"/>
    <property type="project" value="TreeGrafter"/>
</dbReference>
<dbReference type="InParanoid" id="E2A409"/>
<feature type="region of interest" description="Disordered" evidence="2">
    <location>
        <begin position="2870"/>
        <end position="2895"/>
    </location>
</feature>
<feature type="compositionally biased region" description="Basic and acidic residues" evidence="2">
    <location>
        <begin position="724"/>
        <end position="738"/>
    </location>
</feature>
<evidence type="ECO:0000313" key="4">
    <source>
        <dbReference type="Proteomes" id="UP000000311"/>
    </source>
</evidence>
<feature type="compositionally biased region" description="Basic residues" evidence="2">
    <location>
        <begin position="1148"/>
        <end position="1162"/>
    </location>
</feature>
<feature type="region of interest" description="Disordered" evidence="2">
    <location>
        <begin position="1"/>
        <end position="40"/>
    </location>
</feature>
<feature type="compositionally biased region" description="Polar residues" evidence="2">
    <location>
        <begin position="768"/>
        <end position="784"/>
    </location>
</feature>
<feature type="compositionally biased region" description="Polar residues" evidence="2">
    <location>
        <begin position="1915"/>
        <end position="1925"/>
    </location>
</feature>
<name>E2A409_CAMFO</name>
<feature type="compositionally biased region" description="Polar residues" evidence="2">
    <location>
        <begin position="2079"/>
        <end position="2094"/>
    </location>
</feature>
<feature type="compositionally biased region" description="Polar residues" evidence="2">
    <location>
        <begin position="1605"/>
        <end position="1617"/>
    </location>
</feature>
<protein>
    <submittedName>
        <fullName evidence="3">Zinc finger protein 106</fullName>
    </submittedName>
</protein>
<feature type="compositionally biased region" description="Basic residues" evidence="2">
    <location>
        <begin position="1289"/>
        <end position="1318"/>
    </location>
</feature>
<feature type="region of interest" description="Disordered" evidence="2">
    <location>
        <begin position="3132"/>
        <end position="3158"/>
    </location>
</feature>
<feature type="compositionally biased region" description="Low complexity" evidence="2">
    <location>
        <begin position="1213"/>
        <end position="1246"/>
    </location>
</feature>
<proteinExistence type="predicted"/>
<feature type="coiled-coil region" evidence="1">
    <location>
        <begin position="862"/>
        <end position="889"/>
    </location>
</feature>
<feature type="region of interest" description="Disordered" evidence="2">
    <location>
        <begin position="409"/>
        <end position="432"/>
    </location>
</feature>
<feature type="compositionally biased region" description="Low complexity" evidence="2">
    <location>
        <begin position="18"/>
        <end position="28"/>
    </location>
</feature>
<keyword evidence="1" id="KW-0175">Coiled coil</keyword>
<reference evidence="3 4" key="1">
    <citation type="journal article" date="2010" name="Science">
        <title>Genomic comparison of the ants Camponotus floridanus and Harpegnathos saltator.</title>
        <authorList>
            <person name="Bonasio R."/>
            <person name="Zhang G."/>
            <person name="Ye C."/>
            <person name="Mutti N.S."/>
            <person name="Fang X."/>
            <person name="Qin N."/>
            <person name="Donahue G."/>
            <person name="Yang P."/>
            <person name="Li Q."/>
            <person name="Li C."/>
            <person name="Zhang P."/>
            <person name="Huang Z."/>
            <person name="Berger S.L."/>
            <person name="Reinberg D."/>
            <person name="Wang J."/>
            <person name="Liebig J."/>
        </authorList>
    </citation>
    <scope>NUCLEOTIDE SEQUENCE [LARGE SCALE GENOMIC DNA]</scope>
    <source>
        <strain evidence="4">C129</strain>
    </source>
</reference>
<dbReference type="InterPro" id="IPR042622">
    <property type="entry name" value="Znf106"/>
</dbReference>
<dbReference type="Pfam" id="PF00400">
    <property type="entry name" value="WD40"/>
    <property type="match status" value="1"/>
</dbReference>
<feature type="region of interest" description="Disordered" evidence="2">
    <location>
        <begin position="724"/>
        <end position="791"/>
    </location>
</feature>
<dbReference type="InterPro" id="IPR036322">
    <property type="entry name" value="WD40_repeat_dom_sf"/>
</dbReference>
<feature type="compositionally biased region" description="Basic and acidic residues" evidence="2">
    <location>
        <begin position="3098"/>
        <end position="3108"/>
    </location>
</feature>
<feature type="region of interest" description="Disordered" evidence="2">
    <location>
        <begin position="3098"/>
        <end position="3120"/>
    </location>
</feature>
<keyword evidence="4" id="KW-1185">Reference proteome</keyword>
<feature type="region of interest" description="Disordered" evidence="2">
    <location>
        <begin position="3338"/>
        <end position="3484"/>
    </location>
</feature>
<dbReference type="SUPFAM" id="SSF50978">
    <property type="entry name" value="WD40 repeat-like"/>
    <property type="match status" value="1"/>
</dbReference>
<feature type="compositionally biased region" description="Polar residues" evidence="2">
    <location>
        <begin position="2695"/>
        <end position="2705"/>
    </location>
</feature>
<dbReference type="STRING" id="104421.E2A409"/>
<evidence type="ECO:0000256" key="2">
    <source>
        <dbReference type="SAM" id="MobiDB-lite"/>
    </source>
</evidence>
<dbReference type="GO" id="GO:0005829">
    <property type="term" value="C:cytosol"/>
    <property type="evidence" value="ECO:0007669"/>
    <property type="project" value="TreeGrafter"/>
</dbReference>
<feature type="region of interest" description="Disordered" evidence="2">
    <location>
        <begin position="1894"/>
        <end position="1927"/>
    </location>
</feature>
<evidence type="ECO:0000256" key="1">
    <source>
        <dbReference type="SAM" id="Coils"/>
    </source>
</evidence>
<feature type="compositionally biased region" description="Basic and acidic residues" evidence="2">
    <location>
        <begin position="1903"/>
        <end position="1913"/>
    </location>
</feature>
<dbReference type="GO" id="GO:0016020">
    <property type="term" value="C:membrane"/>
    <property type="evidence" value="ECO:0007669"/>
    <property type="project" value="TreeGrafter"/>
</dbReference>
<organism evidence="4">
    <name type="scientific">Camponotus floridanus</name>
    <name type="common">Florida carpenter ant</name>
    <dbReference type="NCBI Taxonomy" id="104421"/>
    <lineage>
        <taxon>Eukaryota</taxon>
        <taxon>Metazoa</taxon>
        <taxon>Ecdysozoa</taxon>
        <taxon>Arthropoda</taxon>
        <taxon>Hexapoda</taxon>
        <taxon>Insecta</taxon>
        <taxon>Pterygota</taxon>
        <taxon>Neoptera</taxon>
        <taxon>Endopterygota</taxon>
        <taxon>Hymenoptera</taxon>
        <taxon>Apocrita</taxon>
        <taxon>Aculeata</taxon>
        <taxon>Formicoidea</taxon>
        <taxon>Formicidae</taxon>
        <taxon>Formicinae</taxon>
        <taxon>Camponotus</taxon>
    </lineage>
</organism>
<feature type="compositionally biased region" description="Polar residues" evidence="2">
    <location>
        <begin position="1129"/>
        <end position="1147"/>
    </location>
</feature>